<dbReference type="Proteomes" id="UP001596098">
    <property type="component" value="Unassembled WGS sequence"/>
</dbReference>
<gene>
    <name evidence="8" type="ORF">ACFPWU_02550</name>
</gene>
<comment type="subcellular location">
    <subcellularLocation>
        <location evidence="1">Cell membrane</location>
        <topology evidence="1">Multi-pass membrane protein</topology>
    </subcellularLocation>
</comment>
<evidence type="ECO:0000256" key="3">
    <source>
        <dbReference type="ARBA" id="ARBA00022692"/>
    </source>
</evidence>
<feature type="transmembrane region" description="Helical" evidence="7">
    <location>
        <begin position="246"/>
        <end position="267"/>
    </location>
</feature>
<keyword evidence="9" id="KW-1185">Reference proteome</keyword>
<evidence type="ECO:0000256" key="4">
    <source>
        <dbReference type="ARBA" id="ARBA00022989"/>
    </source>
</evidence>
<evidence type="ECO:0000313" key="9">
    <source>
        <dbReference type="Proteomes" id="UP001596098"/>
    </source>
</evidence>
<dbReference type="PANTHER" id="PTHR30213">
    <property type="entry name" value="INNER MEMBRANE PROTEIN YHJD"/>
    <property type="match status" value="1"/>
</dbReference>
<evidence type="ECO:0000256" key="1">
    <source>
        <dbReference type="ARBA" id="ARBA00004651"/>
    </source>
</evidence>
<dbReference type="PANTHER" id="PTHR30213:SF1">
    <property type="entry name" value="INNER MEMBRANE PROTEIN YHJD"/>
    <property type="match status" value="1"/>
</dbReference>
<dbReference type="EMBL" id="JBHSQI010000002">
    <property type="protein sequence ID" value="MFC6152543.1"/>
    <property type="molecule type" value="Genomic_DNA"/>
</dbReference>
<name>A0ABW1QTC5_9ACTN</name>
<evidence type="ECO:0000256" key="7">
    <source>
        <dbReference type="SAM" id="Phobius"/>
    </source>
</evidence>
<keyword evidence="3 7" id="KW-0812">Transmembrane</keyword>
<feature type="transmembrane region" description="Helical" evidence="7">
    <location>
        <begin position="181"/>
        <end position="202"/>
    </location>
</feature>
<evidence type="ECO:0000256" key="6">
    <source>
        <dbReference type="SAM" id="MobiDB-lite"/>
    </source>
</evidence>
<sequence length="349" mass="38203">MGAVTTIDEFQRRHTVIGFPIGVVYKYFDDQGPYLAAILTYYAFVAIFPLMLLGTSILGLVLEGKPQWQEAILDSALSQFPIIGDQLGRPEGLQGSFTGVVVGSLVALYGSLGLGQAMQNTQHVAWSVPRNSRPNPIKARIKTLGLLLTAGVTLLVVSVVSTVVTTTDLVSHLLPGAVKHLLTLLTVVIVGVFLTALFRLAATGQHSFRRAAPGGFALAVMWQLLQLGGAEYVQHVLVERSSMTKTFGLVLGLVGFIFIGAVMAVLASEINVVLARRLWPRALLTPFTDNVRLTDADRRAYVSYARMQRHKGFEMVHVQWSDDHHPDVHHPDVHHPQVHQVDEGQRQTP</sequence>
<dbReference type="InterPro" id="IPR017039">
    <property type="entry name" value="Virul_fac_BrkB"/>
</dbReference>
<feature type="region of interest" description="Disordered" evidence="6">
    <location>
        <begin position="325"/>
        <end position="349"/>
    </location>
</feature>
<organism evidence="8 9">
    <name type="scientific">Nocardioides yefusunii</name>
    <dbReference type="NCBI Taxonomy" id="2500546"/>
    <lineage>
        <taxon>Bacteria</taxon>
        <taxon>Bacillati</taxon>
        <taxon>Actinomycetota</taxon>
        <taxon>Actinomycetes</taxon>
        <taxon>Propionibacteriales</taxon>
        <taxon>Nocardioidaceae</taxon>
        <taxon>Nocardioides</taxon>
    </lineage>
</organism>
<protein>
    <submittedName>
        <fullName evidence="8">YihY/virulence factor BrkB family protein</fullName>
    </submittedName>
</protein>
<reference evidence="9" key="1">
    <citation type="journal article" date="2019" name="Int. J. Syst. Evol. Microbiol.">
        <title>The Global Catalogue of Microorganisms (GCM) 10K type strain sequencing project: providing services to taxonomists for standard genome sequencing and annotation.</title>
        <authorList>
            <consortium name="The Broad Institute Genomics Platform"/>
            <consortium name="The Broad Institute Genome Sequencing Center for Infectious Disease"/>
            <person name="Wu L."/>
            <person name="Ma J."/>
        </authorList>
    </citation>
    <scope>NUCLEOTIDE SEQUENCE [LARGE SCALE GENOMIC DNA]</scope>
    <source>
        <strain evidence="9">DFY28</strain>
    </source>
</reference>
<evidence type="ECO:0000313" key="8">
    <source>
        <dbReference type="EMBL" id="MFC6152543.1"/>
    </source>
</evidence>
<comment type="caution">
    <text evidence="8">The sequence shown here is derived from an EMBL/GenBank/DDBJ whole genome shotgun (WGS) entry which is preliminary data.</text>
</comment>
<dbReference type="Pfam" id="PF03631">
    <property type="entry name" value="Virul_fac_BrkB"/>
    <property type="match status" value="1"/>
</dbReference>
<keyword evidence="2" id="KW-1003">Cell membrane</keyword>
<dbReference type="RefSeq" id="WP_206611389.1">
    <property type="nucleotide sequence ID" value="NZ_CP034929.1"/>
</dbReference>
<accession>A0ABW1QTC5</accession>
<keyword evidence="5 7" id="KW-0472">Membrane</keyword>
<feature type="transmembrane region" description="Helical" evidence="7">
    <location>
        <begin position="143"/>
        <end position="161"/>
    </location>
</feature>
<evidence type="ECO:0000256" key="5">
    <source>
        <dbReference type="ARBA" id="ARBA00023136"/>
    </source>
</evidence>
<feature type="transmembrane region" description="Helical" evidence="7">
    <location>
        <begin position="214"/>
        <end position="234"/>
    </location>
</feature>
<keyword evidence="4 7" id="KW-1133">Transmembrane helix</keyword>
<evidence type="ECO:0000256" key="2">
    <source>
        <dbReference type="ARBA" id="ARBA00022475"/>
    </source>
</evidence>
<proteinExistence type="predicted"/>
<feature type="transmembrane region" description="Helical" evidence="7">
    <location>
        <begin position="34"/>
        <end position="62"/>
    </location>
</feature>